<dbReference type="Gene3D" id="3.20.20.100">
    <property type="entry name" value="NADP-dependent oxidoreductase domain"/>
    <property type="match status" value="1"/>
</dbReference>
<comment type="caution">
    <text evidence="3">The sequence shown here is derived from an EMBL/GenBank/DDBJ whole genome shotgun (WGS) entry which is preliminary data.</text>
</comment>
<evidence type="ECO:0000313" key="4">
    <source>
        <dbReference type="Proteomes" id="UP001369815"/>
    </source>
</evidence>
<evidence type="ECO:0000256" key="1">
    <source>
        <dbReference type="ARBA" id="ARBA00023002"/>
    </source>
</evidence>
<evidence type="ECO:0000259" key="2">
    <source>
        <dbReference type="Pfam" id="PF00248"/>
    </source>
</evidence>
<dbReference type="SUPFAM" id="SSF51430">
    <property type="entry name" value="NAD(P)-linked oxidoreductase"/>
    <property type="match status" value="1"/>
</dbReference>
<dbReference type="EMBL" id="JBANMG010000003">
    <property type="protein sequence ID" value="KAK6955138.1"/>
    <property type="molecule type" value="Genomic_DNA"/>
</dbReference>
<gene>
    <name evidence="3" type="ORF">Daesc_002769</name>
</gene>
<reference evidence="3 4" key="1">
    <citation type="journal article" date="2024" name="Front Chem Biol">
        <title>Unveiling the potential of Daldinia eschscholtzii MFLUCC 19-0629 through bioactivity and bioinformatics studies for enhanced sustainable agriculture production.</title>
        <authorList>
            <person name="Brooks S."/>
            <person name="Weaver J.A."/>
            <person name="Klomchit A."/>
            <person name="Alharthi S.A."/>
            <person name="Onlamun T."/>
            <person name="Nurani R."/>
            <person name="Vong T.K."/>
            <person name="Alberti F."/>
            <person name="Greco C."/>
        </authorList>
    </citation>
    <scope>NUCLEOTIDE SEQUENCE [LARGE SCALE GENOMIC DNA]</scope>
    <source>
        <strain evidence="3">MFLUCC 19-0629</strain>
    </source>
</reference>
<dbReference type="GO" id="GO:0016491">
    <property type="term" value="F:oxidoreductase activity"/>
    <property type="evidence" value="ECO:0007669"/>
    <property type="project" value="UniProtKB-KW"/>
</dbReference>
<dbReference type="InterPro" id="IPR050791">
    <property type="entry name" value="Aldo-Keto_reductase"/>
</dbReference>
<protein>
    <recommendedName>
        <fullName evidence="2">NADP-dependent oxidoreductase domain-containing protein</fullName>
    </recommendedName>
</protein>
<evidence type="ECO:0000313" key="3">
    <source>
        <dbReference type="EMBL" id="KAK6955138.1"/>
    </source>
</evidence>
<dbReference type="Proteomes" id="UP001369815">
    <property type="component" value="Unassembled WGS sequence"/>
</dbReference>
<keyword evidence="4" id="KW-1185">Reference proteome</keyword>
<feature type="domain" description="NADP-dependent oxidoreductase" evidence="2">
    <location>
        <begin position="21"/>
        <end position="320"/>
    </location>
</feature>
<accession>A0AAX6MR68</accession>
<dbReference type="AlphaFoldDB" id="A0AAX6MR68"/>
<proteinExistence type="predicted"/>
<dbReference type="InterPro" id="IPR023210">
    <property type="entry name" value="NADP_OxRdtase_dom"/>
</dbReference>
<organism evidence="3 4">
    <name type="scientific">Daldinia eschscholtzii</name>
    <dbReference type="NCBI Taxonomy" id="292717"/>
    <lineage>
        <taxon>Eukaryota</taxon>
        <taxon>Fungi</taxon>
        <taxon>Dikarya</taxon>
        <taxon>Ascomycota</taxon>
        <taxon>Pezizomycotina</taxon>
        <taxon>Sordariomycetes</taxon>
        <taxon>Xylariomycetidae</taxon>
        <taxon>Xylariales</taxon>
        <taxon>Hypoxylaceae</taxon>
        <taxon>Daldinia</taxon>
    </lineage>
</organism>
<dbReference type="InterPro" id="IPR036812">
    <property type="entry name" value="NAD(P)_OxRdtase_dom_sf"/>
</dbReference>
<keyword evidence="1" id="KW-0560">Oxidoreductase</keyword>
<dbReference type="Pfam" id="PF00248">
    <property type="entry name" value="Aldo_ket_red"/>
    <property type="match status" value="1"/>
</dbReference>
<name>A0AAX6MR68_9PEZI</name>
<sequence>MAPPKTLPAGQLGKDGPLVPRLGFGLMGLSVGTGEVAPDEERFKVLDRAWELGEVFWDSAFAYGDNEDLLGKWFKLHPDRRGDIFLATKWALEYGGDTSPEIYIDSTPENCIKSCERSLKRLGVDSIDLFYCHRFDSTTPVEKSVEAMAQLKKEGKIKYLGLSECSSATLRRAHAVHPITAVEVEYNPWSLEIESEDGTNLLATCRELGVAIVAYSPLGRGFLTGRYKSRDDFEPNDYRKNFPRFSPENFPKNLELVKKFEAFAEKKGRTPSQLVLAWIMAQGEDIFPIPGTRNIKYLEQNLGAFDVKLTAEESRQIRDLIGNLQVAGDRNLTLANVPPQHLQDTPPLK</sequence>
<dbReference type="PANTHER" id="PTHR43625:SF40">
    <property type="entry name" value="ALDO-KETO REDUCTASE YAKC [NADP(+)]"/>
    <property type="match status" value="1"/>
</dbReference>
<dbReference type="GO" id="GO:0005737">
    <property type="term" value="C:cytoplasm"/>
    <property type="evidence" value="ECO:0007669"/>
    <property type="project" value="TreeGrafter"/>
</dbReference>
<dbReference type="PANTHER" id="PTHR43625">
    <property type="entry name" value="AFLATOXIN B1 ALDEHYDE REDUCTASE"/>
    <property type="match status" value="1"/>
</dbReference>